<keyword evidence="4 8" id="KW-0812">Transmembrane</keyword>
<keyword evidence="3" id="KW-1003">Cell membrane</keyword>
<dbReference type="InterPro" id="IPR005829">
    <property type="entry name" value="Sugar_transporter_CS"/>
</dbReference>
<evidence type="ECO:0000256" key="6">
    <source>
        <dbReference type="ARBA" id="ARBA00023136"/>
    </source>
</evidence>
<accession>A0ABQ1V5G1</accession>
<keyword evidence="5 8" id="KW-1133">Transmembrane helix</keyword>
<dbReference type="Gene3D" id="1.20.1250.20">
    <property type="entry name" value="MFS general substrate transporter like domains"/>
    <property type="match status" value="2"/>
</dbReference>
<feature type="transmembrane region" description="Helical" evidence="8">
    <location>
        <begin position="247"/>
        <end position="268"/>
    </location>
</feature>
<feature type="transmembrane region" description="Helical" evidence="8">
    <location>
        <begin position="189"/>
        <end position="208"/>
    </location>
</feature>
<feature type="transmembrane region" description="Helical" evidence="8">
    <location>
        <begin position="332"/>
        <end position="353"/>
    </location>
</feature>
<reference evidence="11" key="1">
    <citation type="journal article" date="2019" name="Int. J. Syst. Evol. Microbiol.">
        <title>The Global Catalogue of Microorganisms (GCM) 10K type strain sequencing project: providing services to taxonomists for standard genome sequencing and annotation.</title>
        <authorList>
            <consortium name="The Broad Institute Genomics Platform"/>
            <consortium name="The Broad Institute Genome Sequencing Center for Infectious Disease"/>
            <person name="Wu L."/>
            <person name="Ma J."/>
        </authorList>
    </citation>
    <scope>NUCLEOTIDE SEQUENCE [LARGE SCALE GENOMIC DNA]</scope>
    <source>
        <strain evidence="11">CCM 7855</strain>
    </source>
</reference>
<dbReference type="PANTHER" id="PTHR43045">
    <property type="entry name" value="SHIKIMATE TRANSPORTER"/>
    <property type="match status" value="1"/>
</dbReference>
<feature type="transmembrane region" description="Helical" evidence="8">
    <location>
        <begin position="403"/>
        <end position="424"/>
    </location>
</feature>
<feature type="transmembrane region" description="Helical" evidence="8">
    <location>
        <begin position="308"/>
        <end position="326"/>
    </location>
</feature>
<feature type="transmembrane region" description="Helical" evidence="8">
    <location>
        <begin position="280"/>
        <end position="301"/>
    </location>
</feature>
<comment type="subcellular location">
    <subcellularLocation>
        <location evidence="1">Cell membrane</location>
        <topology evidence="1">Multi-pass membrane protein</topology>
    </subcellularLocation>
</comment>
<evidence type="ECO:0000256" key="1">
    <source>
        <dbReference type="ARBA" id="ARBA00004651"/>
    </source>
</evidence>
<dbReference type="Proteomes" id="UP000632454">
    <property type="component" value="Unassembled WGS sequence"/>
</dbReference>
<keyword evidence="11" id="KW-1185">Reference proteome</keyword>
<dbReference type="CDD" id="cd17369">
    <property type="entry name" value="MFS_ShiA_like"/>
    <property type="match status" value="1"/>
</dbReference>
<feature type="transmembrane region" description="Helical" evidence="8">
    <location>
        <begin position="21"/>
        <end position="47"/>
    </location>
</feature>
<feature type="transmembrane region" description="Helical" evidence="8">
    <location>
        <begin position="94"/>
        <end position="112"/>
    </location>
</feature>
<comment type="caution">
    <text evidence="10">The sequence shown here is derived from an EMBL/GenBank/DDBJ whole genome shotgun (WGS) entry which is preliminary data.</text>
</comment>
<evidence type="ECO:0000256" key="5">
    <source>
        <dbReference type="ARBA" id="ARBA00022989"/>
    </source>
</evidence>
<feature type="transmembrane region" description="Helical" evidence="8">
    <location>
        <begin position="59"/>
        <end position="82"/>
    </location>
</feature>
<sequence length="473" mass="50147">MSVDALKMRGPVRGTKDAKRVAIGSSVGAVIETYDFIGFGTAAALYFGTAFFPGSSSVAGTLLAFATLGVGFAARPIGGIIGGHLGDRVGRKPVLVASLITMGLATFVIGLLPTYAQIGVIAPILLVTVRIIQGIAFGAEWGGAIMISYEHAPWKKKGQFTGIVQAGFPVGLLLANLVFLVSVHLPGDWAWRVPFLASIVLVIVGLIIRSKVPESPVFEDVKNDGDIAKSPVTEAIKHDWRNILRGIGLRIAETAGYAVSITYMISYLHTENLASKSETLTALCIASGIGIVATMAWGALTDHIGRRTLYLAVCAFAVVFGIPMFLLVNTGFFLLVIATFVISYAVCQNALAGTQGAWFPELFDAARRASGASLAYQISAMVSGFTPFITTLLFLWMGWWGPALLFTTYALIGLVAAISTAETWGPTERRLADRALSELDAADELDSRPARMDDATFATPKASGTSAPRPVTH</sequence>
<keyword evidence="2" id="KW-0813">Transport</keyword>
<feature type="domain" description="Major facilitator superfamily (MFS) profile" evidence="9">
    <location>
        <begin position="21"/>
        <end position="428"/>
    </location>
</feature>
<feature type="transmembrane region" description="Helical" evidence="8">
    <location>
        <begin position="160"/>
        <end position="183"/>
    </location>
</feature>
<dbReference type="InterPro" id="IPR011701">
    <property type="entry name" value="MFS"/>
</dbReference>
<feature type="transmembrane region" description="Helical" evidence="8">
    <location>
        <begin position="374"/>
        <end position="397"/>
    </location>
</feature>
<keyword evidence="6 8" id="KW-0472">Membrane</keyword>
<dbReference type="EMBL" id="BMCS01000002">
    <property type="protein sequence ID" value="GGF37583.1"/>
    <property type="molecule type" value="Genomic_DNA"/>
</dbReference>
<gene>
    <name evidence="10" type="ORF">GCM10007298_36690</name>
</gene>
<feature type="compositionally biased region" description="Basic and acidic residues" evidence="7">
    <location>
        <begin position="445"/>
        <end position="454"/>
    </location>
</feature>
<evidence type="ECO:0000256" key="4">
    <source>
        <dbReference type="ARBA" id="ARBA00022692"/>
    </source>
</evidence>
<evidence type="ECO:0000256" key="3">
    <source>
        <dbReference type="ARBA" id="ARBA00022475"/>
    </source>
</evidence>
<dbReference type="SUPFAM" id="SSF103473">
    <property type="entry name" value="MFS general substrate transporter"/>
    <property type="match status" value="1"/>
</dbReference>
<evidence type="ECO:0000313" key="10">
    <source>
        <dbReference type="EMBL" id="GGF37583.1"/>
    </source>
</evidence>
<feature type="transmembrane region" description="Helical" evidence="8">
    <location>
        <begin position="118"/>
        <end position="139"/>
    </location>
</feature>
<evidence type="ECO:0000259" key="9">
    <source>
        <dbReference type="PROSITE" id="PS50850"/>
    </source>
</evidence>
<dbReference type="InterPro" id="IPR036259">
    <property type="entry name" value="MFS_trans_sf"/>
</dbReference>
<dbReference type="PANTHER" id="PTHR43045:SF1">
    <property type="entry name" value="SHIKIMATE TRANSPORTER"/>
    <property type="match status" value="1"/>
</dbReference>
<evidence type="ECO:0000256" key="2">
    <source>
        <dbReference type="ARBA" id="ARBA00022448"/>
    </source>
</evidence>
<dbReference type="PROSITE" id="PS50850">
    <property type="entry name" value="MFS"/>
    <property type="match status" value="1"/>
</dbReference>
<evidence type="ECO:0000256" key="7">
    <source>
        <dbReference type="SAM" id="MobiDB-lite"/>
    </source>
</evidence>
<proteinExistence type="predicted"/>
<dbReference type="RefSeq" id="WP_188491439.1">
    <property type="nucleotide sequence ID" value="NZ_BMCS01000002.1"/>
</dbReference>
<feature type="region of interest" description="Disordered" evidence="7">
    <location>
        <begin position="442"/>
        <end position="473"/>
    </location>
</feature>
<evidence type="ECO:0000256" key="8">
    <source>
        <dbReference type="SAM" id="Phobius"/>
    </source>
</evidence>
<evidence type="ECO:0000313" key="11">
    <source>
        <dbReference type="Proteomes" id="UP000632454"/>
    </source>
</evidence>
<protein>
    <submittedName>
        <fullName evidence="10">MFS transporter</fullName>
    </submittedName>
</protein>
<dbReference type="Pfam" id="PF07690">
    <property type="entry name" value="MFS_1"/>
    <property type="match status" value="1"/>
</dbReference>
<dbReference type="InterPro" id="IPR020846">
    <property type="entry name" value="MFS_dom"/>
</dbReference>
<name>A0ABQ1V5G1_9NOCA</name>
<dbReference type="PROSITE" id="PS00217">
    <property type="entry name" value="SUGAR_TRANSPORT_2"/>
    <property type="match status" value="1"/>
</dbReference>
<organism evidence="10 11">
    <name type="scientific">Williamsia phyllosphaerae</name>
    <dbReference type="NCBI Taxonomy" id="885042"/>
    <lineage>
        <taxon>Bacteria</taxon>
        <taxon>Bacillati</taxon>
        <taxon>Actinomycetota</taxon>
        <taxon>Actinomycetes</taxon>
        <taxon>Mycobacteriales</taxon>
        <taxon>Nocardiaceae</taxon>
        <taxon>Williamsia</taxon>
    </lineage>
</organism>